<comment type="similarity">
    <text evidence="3 12">Belongs to the methylenetetrahydrofolate reductase family.</text>
</comment>
<dbReference type="Proteomes" id="UP000578000">
    <property type="component" value="Unassembled WGS sequence"/>
</dbReference>
<dbReference type="UniPathway" id="UPA00193"/>
<gene>
    <name evidence="14" type="ORF">HNR55_000669</name>
</gene>
<dbReference type="SUPFAM" id="SSF51730">
    <property type="entry name" value="FAD-linked oxidoreductase"/>
    <property type="match status" value="1"/>
</dbReference>
<evidence type="ECO:0000256" key="8">
    <source>
        <dbReference type="ARBA" id="ARBA00023027"/>
    </source>
</evidence>
<dbReference type="CDD" id="cd00537">
    <property type="entry name" value="MTHFR"/>
    <property type="match status" value="1"/>
</dbReference>
<accession>A0A841QD85</accession>
<evidence type="ECO:0000256" key="3">
    <source>
        <dbReference type="ARBA" id="ARBA00006743"/>
    </source>
</evidence>
<dbReference type="EMBL" id="JACHIE010000002">
    <property type="protein sequence ID" value="MBB6456102.1"/>
    <property type="molecule type" value="Genomic_DNA"/>
</dbReference>
<keyword evidence="7 12" id="KW-0560">Oxidoreductase</keyword>
<dbReference type="GO" id="GO:0009086">
    <property type="term" value="P:methionine biosynthetic process"/>
    <property type="evidence" value="ECO:0007669"/>
    <property type="project" value="UniProtKB-KW"/>
</dbReference>
<comment type="caution">
    <text evidence="14">The sequence shown here is derived from an EMBL/GenBank/DDBJ whole genome shotgun (WGS) entry which is preliminary data.</text>
</comment>
<dbReference type="InterPro" id="IPR004620">
    <property type="entry name" value="MTHF_reductase_bac"/>
</dbReference>
<comment type="pathway">
    <text evidence="10">Amino-acid biosynthesis; L-methionine biosynthesis via de novo pathway.</text>
</comment>
<evidence type="ECO:0000256" key="4">
    <source>
        <dbReference type="ARBA" id="ARBA00022605"/>
    </source>
</evidence>
<evidence type="ECO:0000313" key="14">
    <source>
        <dbReference type="EMBL" id="MBB6456102.1"/>
    </source>
</evidence>
<dbReference type="InterPro" id="IPR003171">
    <property type="entry name" value="Mehydrof_redctse-like"/>
</dbReference>
<feature type="compositionally biased region" description="Polar residues" evidence="13">
    <location>
        <begin position="333"/>
        <end position="350"/>
    </location>
</feature>
<evidence type="ECO:0000256" key="11">
    <source>
        <dbReference type="ARBA" id="ARBA00048628"/>
    </source>
</evidence>
<keyword evidence="8" id="KW-0520">NAD</keyword>
<dbReference type="EC" id="1.5.1.54" evidence="12"/>
<keyword evidence="6 12" id="KW-0274">FAD</keyword>
<dbReference type="GO" id="GO:0106312">
    <property type="term" value="F:methylenetetrahydrofolate reductase (NADH) activity"/>
    <property type="evidence" value="ECO:0007669"/>
    <property type="project" value="UniProtKB-EC"/>
</dbReference>
<keyword evidence="15" id="KW-1185">Reference proteome</keyword>
<dbReference type="AlphaFoldDB" id="A0A841QD85"/>
<sequence length="362" mass="39954">MVSTDNYDLRHIAFKHGREFEKCINGLPSRRFDTPMPVMSFEFVPPGTRMMAQRLWRCIRYLAPLSPRFVSVTYGAGGTTRTGTVSTVLRLKRETDLVPAAHLTCTGATRRDVDDLARRYWAAGVRHIVALRGDPPTGSADDPPQSGGYAYASDLVAGLRRIADFEISVAAYPETHPAALSPQADLDNLKRKLDAGATRAITQYFFDAETYLRFFDRCLAAGITAPIIPGIMPVSDYGQIARFSALCGVTVPDWLTHLFEGTVENPELRRIIASIVAVEQIRTLQAYGINEFHISTLNRSDLTYAIAHILGARPTEQHAADNRLQCSETAEITDGQNAPTDCDTTGQTQEDAPPFMLRTQFG</sequence>
<organism evidence="14 15">
    <name type="scientific">Acetobacter lovaniensis</name>
    <dbReference type="NCBI Taxonomy" id="104100"/>
    <lineage>
        <taxon>Bacteria</taxon>
        <taxon>Pseudomonadati</taxon>
        <taxon>Pseudomonadota</taxon>
        <taxon>Alphaproteobacteria</taxon>
        <taxon>Acetobacterales</taxon>
        <taxon>Acetobacteraceae</taxon>
        <taxon>Acetobacter</taxon>
    </lineage>
</organism>
<dbReference type="PANTHER" id="PTHR45754">
    <property type="entry name" value="METHYLENETETRAHYDROFOLATE REDUCTASE"/>
    <property type="match status" value="1"/>
</dbReference>
<evidence type="ECO:0000313" key="15">
    <source>
        <dbReference type="Proteomes" id="UP000578000"/>
    </source>
</evidence>
<evidence type="ECO:0000256" key="12">
    <source>
        <dbReference type="RuleBase" id="RU003862"/>
    </source>
</evidence>
<dbReference type="Pfam" id="PF02219">
    <property type="entry name" value="MTHFR"/>
    <property type="match status" value="1"/>
</dbReference>
<evidence type="ECO:0000256" key="6">
    <source>
        <dbReference type="ARBA" id="ARBA00022827"/>
    </source>
</evidence>
<feature type="region of interest" description="Disordered" evidence="13">
    <location>
        <begin position="333"/>
        <end position="353"/>
    </location>
</feature>
<dbReference type="Gene3D" id="3.20.20.220">
    <property type="match status" value="1"/>
</dbReference>
<comment type="cofactor">
    <cofactor evidence="1 12">
        <name>FAD</name>
        <dbReference type="ChEBI" id="CHEBI:57692"/>
    </cofactor>
</comment>
<name>A0A841QD85_9PROT</name>
<dbReference type="GO" id="GO:0071949">
    <property type="term" value="F:FAD binding"/>
    <property type="evidence" value="ECO:0007669"/>
    <property type="project" value="TreeGrafter"/>
</dbReference>
<keyword evidence="9" id="KW-0486">Methionine biosynthesis</keyword>
<evidence type="ECO:0000256" key="2">
    <source>
        <dbReference type="ARBA" id="ARBA00004777"/>
    </source>
</evidence>
<dbReference type="GO" id="GO:0005829">
    <property type="term" value="C:cytosol"/>
    <property type="evidence" value="ECO:0007669"/>
    <property type="project" value="InterPro"/>
</dbReference>
<evidence type="ECO:0000256" key="10">
    <source>
        <dbReference type="ARBA" id="ARBA00034478"/>
    </source>
</evidence>
<dbReference type="GO" id="GO:0035999">
    <property type="term" value="P:tetrahydrofolate interconversion"/>
    <property type="evidence" value="ECO:0007669"/>
    <property type="project" value="UniProtKB-UniPathway"/>
</dbReference>
<comment type="catalytic activity">
    <reaction evidence="11">
        <text>(6S)-5-methyl-5,6,7,8-tetrahydrofolate + NAD(+) = (6R)-5,10-methylene-5,6,7,8-tetrahydrofolate + NADH + H(+)</text>
        <dbReference type="Rhea" id="RHEA:19821"/>
        <dbReference type="ChEBI" id="CHEBI:15378"/>
        <dbReference type="ChEBI" id="CHEBI:15636"/>
        <dbReference type="ChEBI" id="CHEBI:18608"/>
        <dbReference type="ChEBI" id="CHEBI:57540"/>
        <dbReference type="ChEBI" id="CHEBI:57945"/>
        <dbReference type="EC" id="1.5.1.54"/>
    </reaction>
    <physiologicalReaction direction="right-to-left" evidence="11">
        <dbReference type="Rhea" id="RHEA:19823"/>
    </physiologicalReaction>
</comment>
<evidence type="ECO:0000256" key="13">
    <source>
        <dbReference type="SAM" id="MobiDB-lite"/>
    </source>
</evidence>
<evidence type="ECO:0000256" key="9">
    <source>
        <dbReference type="ARBA" id="ARBA00023167"/>
    </source>
</evidence>
<evidence type="ECO:0000256" key="7">
    <source>
        <dbReference type="ARBA" id="ARBA00023002"/>
    </source>
</evidence>
<dbReference type="PANTHER" id="PTHR45754:SF3">
    <property type="entry name" value="METHYLENETETRAHYDROFOLATE REDUCTASE (NADPH)"/>
    <property type="match status" value="1"/>
</dbReference>
<dbReference type="NCBIfam" id="TIGR00676">
    <property type="entry name" value="fadh2"/>
    <property type="match status" value="1"/>
</dbReference>
<reference evidence="14 15" key="1">
    <citation type="submission" date="2020-08" db="EMBL/GenBank/DDBJ databases">
        <title>Genomic Encyclopedia of Type Strains, Phase IV (KMG-IV): sequencing the most valuable type-strain genomes for metagenomic binning, comparative biology and taxonomic classification.</title>
        <authorList>
            <person name="Goeker M."/>
        </authorList>
    </citation>
    <scope>NUCLEOTIDE SEQUENCE [LARGE SCALE GENOMIC DNA]</scope>
    <source>
        <strain evidence="14 15">DSM 4491</strain>
    </source>
</reference>
<proteinExistence type="inferred from homology"/>
<dbReference type="InterPro" id="IPR029041">
    <property type="entry name" value="FAD-linked_oxidoreductase-like"/>
</dbReference>
<comment type="pathway">
    <text evidence="2 12">One-carbon metabolism; tetrahydrofolate interconversion.</text>
</comment>
<evidence type="ECO:0000256" key="5">
    <source>
        <dbReference type="ARBA" id="ARBA00022630"/>
    </source>
</evidence>
<keyword evidence="4" id="KW-0028">Amino-acid biosynthesis</keyword>
<protein>
    <recommendedName>
        <fullName evidence="12">Methylenetetrahydrofolate reductase</fullName>
        <ecNumber evidence="12">1.5.1.54</ecNumber>
    </recommendedName>
</protein>
<evidence type="ECO:0000256" key="1">
    <source>
        <dbReference type="ARBA" id="ARBA00001974"/>
    </source>
</evidence>
<keyword evidence="5 12" id="KW-0285">Flavoprotein</keyword>